<dbReference type="EMBL" id="JAFJZO010000036">
    <property type="protein sequence ID" value="KAG5490042.1"/>
    <property type="molecule type" value="Genomic_DNA"/>
</dbReference>
<comment type="caution">
    <text evidence="2">The sequence shown here is derived from an EMBL/GenBank/DDBJ whole genome shotgun (WGS) entry which is preliminary data.</text>
</comment>
<feature type="region of interest" description="Disordered" evidence="1">
    <location>
        <begin position="345"/>
        <end position="400"/>
    </location>
</feature>
<feature type="compositionally biased region" description="Basic and acidic residues" evidence="1">
    <location>
        <begin position="349"/>
        <end position="364"/>
    </location>
</feature>
<feature type="region of interest" description="Disordered" evidence="1">
    <location>
        <begin position="261"/>
        <end position="308"/>
    </location>
</feature>
<evidence type="ECO:0000313" key="3">
    <source>
        <dbReference type="Proteomes" id="UP000674318"/>
    </source>
</evidence>
<dbReference type="AlphaFoldDB" id="A0A836KY36"/>
<dbReference type="GeneID" id="94286290"/>
<dbReference type="KEGG" id="phet:94286290"/>
<gene>
    <name evidence="2" type="ORF">JKF63_00161</name>
</gene>
<organism evidence="2 3">
    <name type="scientific">Porcisia hertigi</name>
    <dbReference type="NCBI Taxonomy" id="2761500"/>
    <lineage>
        <taxon>Eukaryota</taxon>
        <taxon>Discoba</taxon>
        <taxon>Euglenozoa</taxon>
        <taxon>Kinetoplastea</taxon>
        <taxon>Metakinetoplastina</taxon>
        <taxon>Trypanosomatida</taxon>
        <taxon>Trypanosomatidae</taxon>
        <taxon>Leishmaniinae</taxon>
        <taxon>Porcisia</taxon>
    </lineage>
</organism>
<dbReference type="Proteomes" id="UP000674318">
    <property type="component" value="Unassembled WGS sequence"/>
</dbReference>
<name>A0A836KY36_9TRYP</name>
<dbReference type="RefSeq" id="XP_067752370.1">
    <property type="nucleotide sequence ID" value="XM_067896213.1"/>
</dbReference>
<feature type="compositionally biased region" description="Polar residues" evidence="1">
    <location>
        <begin position="369"/>
        <end position="392"/>
    </location>
</feature>
<sequence length="552" mass="58281">MNDLSFHIPSAVPLGTDPSTSNPGAFSHLHLVGNPDWTASFSTNQHVAAARRVPAPPAPVAMGASSARSLAAPAAIDTPMPAAKKGFLSLFYGGSLSTAPSNVMSQQASSVACARASTLSNALDALDTPPRRALPVDAQLSVENISRLDAVEACFPAAPRREPPRPMALGSDTWNAFNSVPLPRRTSAASVRQLAPPASIDSACSRAPKPLWSDLSFTSRFRNSVPTLEAFQNVPPAPILSTQPGSFGLQTPSSTTTLAATSVPVPPKPLTASPLRNDVGSSREKEATGMEQSTHRGSRAVAHPLVPVGEEAPTVVVSGSKPEQEAPVMSAKPADLVPSTANAISSARGAEHSKLAHIEPERISLPRPSEQSSSPLSTEFTKSISSPATRQGQSEEVRTSKNVREFISALFKRDGKDGKDSLTTESKTADEFNALEMVTGSRFAGTKGSQPVDYSSFFSTSSLLDDDCEEDSEENLEKLRRIVGVVMQSAQNNESSGGSQPTGPIRSHSSGGDSTGVFPATMFPSKYAGFFTSYQTTNNNINDSEWMQFARF</sequence>
<evidence type="ECO:0000313" key="2">
    <source>
        <dbReference type="EMBL" id="KAG5490042.1"/>
    </source>
</evidence>
<keyword evidence="3" id="KW-1185">Reference proteome</keyword>
<feature type="compositionally biased region" description="Polar residues" evidence="1">
    <location>
        <begin position="491"/>
        <end position="512"/>
    </location>
</feature>
<protein>
    <submittedName>
        <fullName evidence="2">Uncharacterized protein</fullName>
    </submittedName>
</protein>
<evidence type="ECO:0000256" key="1">
    <source>
        <dbReference type="SAM" id="MobiDB-lite"/>
    </source>
</evidence>
<dbReference type="OrthoDB" id="273361at2759"/>
<feature type="region of interest" description="Disordered" evidence="1">
    <location>
        <begin position="491"/>
        <end position="516"/>
    </location>
</feature>
<accession>A0A836KY36</accession>
<proteinExistence type="predicted"/>
<reference evidence="2 3" key="1">
    <citation type="submission" date="2021-02" db="EMBL/GenBank/DDBJ databases">
        <title>Porcisia hertigi Genome sequencing and assembly.</title>
        <authorList>
            <person name="Almutairi H."/>
            <person name="Gatherer D."/>
        </authorList>
    </citation>
    <scope>NUCLEOTIDE SEQUENCE [LARGE SCALE GENOMIC DNA]</scope>
    <source>
        <strain evidence="2 3">C119</strain>
    </source>
</reference>